<evidence type="ECO:0000256" key="4">
    <source>
        <dbReference type="ARBA" id="ARBA00022692"/>
    </source>
</evidence>
<proteinExistence type="inferred from homology"/>
<evidence type="ECO:0000313" key="10">
    <source>
        <dbReference type="Proteomes" id="UP000515124"/>
    </source>
</evidence>
<organism evidence="10 11">
    <name type="scientific">Prunus avium</name>
    <name type="common">Cherry</name>
    <name type="synonym">Cerasus avium</name>
    <dbReference type="NCBI Taxonomy" id="42229"/>
    <lineage>
        <taxon>Eukaryota</taxon>
        <taxon>Viridiplantae</taxon>
        <taxon>Streptophyta</taxon>
        <taxon>Embryophyta</taxon>
        <taxon>Tracheophyta</taxon>
        <taxon>Spermatophyta</taxon>
        <taxon>Magnoliopsida</taxon>
        <taxon>eudicotyledons</taxon>
        <taxon>Gunneridae</taxon>
        <taxon>Pentapetalae</taxon>
        <taxon>rosids</taxon>
        <taxon>fabids</taxon>
        <taxon>Rosales</taxon>
        <taxon>Rosaceae</taxon>
        <taxon>Amygdaloideae</taxon>
        <taxon>Amygdaleae</taxon>
        <taxon>Prunus</taxon>
    </lineage>
</organism>
<evidence type="ECO:0000256" key="2">
    <source>
        <dbReference type="ARBA" id="ARBA00005484"/>
    </source>
</evidence>
<dbReference type="GO" id="GO:0015031">
    <property type="term" value="P:protein transport"/>
    <property type="evidence" value="ECO:0007669"/>
    <property type="project" value="UniProtKB-KW"/>
</dbReference>
<feature type="transmembrane region" description="Helical" evidence="9">
    <location>
        <begin position="7"/>
        <end position="27"/>
    </location>
</feature>
<accession>A0A6P5RL53</accession>
<dbReference type="RefSeq" id="XP_021803724.1">
    <property type="nucleotide sequence ID" value="XM_021948032.1"/>
</dbReference>
<evidence type="ECO:0000256" key="7">
    <source>
        <dbReference type="ARBA" id="ARBA00022989"/>
    </source>
</evidence>
<keyword evidence="8 9" id="KW-0472">Membrane</keyword>
<keyword evidence="7 9" id="KW-1133">Transmembrane helix</keyword>
<dbReference type="GeneID" id="110747982"/>
<keyword evidence="6" id="KW-0653">Protein transport</keyword>
<keyword evidence="10" id="KW-1185">Reference proteome</keyword>
<evidence type="ECO:0000256" key="6">
    <source>
        <dbReference type="ARBA" id="ARBA00022927"/>
    </source>
</evidence>
<feature type="transmembrane region" description="Helical" evidence="9">
    <location>
        <begin position="126"/>
        <end position="143"/>
    </location>
</feature>
<keyword evidence="4 9" id="KW-0812">Transmembrane</keyword>
<comment type="subcellular location">
    <subcellularLocation>
        <location evidence="1">Membrane</location>
        <topology evidence="1">Multi-pass membrane protein</topology>
    </subcellularLocation>
</comment>
<protein>
    <submittedName>
        <fullName evidence="11">Oligopeptide transporter 1-like</fullName>
    </submittedName>
</protein>
<dbReference type="GO" id="GO:0016020">
    <property type="term" value="C:membrane"/>
    <property type="evidence" value="ECO:0007669"/>
    <property type="project" value="UniProtKB-SubCell"/>
</dbReference>
<evidence type="ECO:0000256" key="9">
    <source>
        <dbReference type="SAM" id="Phobius"/>
    </source>
</evidence>
<comment type="similarity">
    <text evidence="2">Belongs to the oligopeptide OPT transporter (TC 2.A.67.1) family.</text>
</comment>
<keyword evidence="5" id="KW-0571">Peptide transport</keyword>
<feature type="non-terminal residue" evidence="11">
    <location>
        <position position="1"/>
    </location>
</feature>
<evidence type="ECO:0000256" key="8">
    <source>
        <dbReference type="ARBA" id="ARBA00023136"/>
    </source>
</evidence>
<evidence type="ECO:0000256" key="3">
    <source>
        <dbReference type="ARBA" id="ARBA00022448"/>
    </source>
</evidence>
<dbReference type="NCBIfam" id="TIGR00728">
    <property type="entry name" value="OPT_sfam"/>
    <property type="match status" value="1"/>
</dbReference>
<dbReference type="Proteomes" id="UP000515124">
    <property type="component" value="Unplaced"/>
</dbReference>
<feature type="transmembrane region" description="Helical" evidence="9">
    <location>
        <begin position="103"/>
        <end position="120"/>
    </location>
</feature>
<evidence type="ECO:0000313" key="11">
    <source>
        <dbReference type="RefSeq" id="XP_021803724.1"/>
    </source>
</evidence>
<dbReference type="Pfam" id="PF03169">
    <property type="entry name" value="OPT"/>
    <property type="match status" value="1"/>
</dbReference>
<sequence>FFFCNNLQLVGTIVASSVYFGTSWWLLTTIEHICDPSKLPVGSPWTCPGDDVFYNASIIWGVIGPLRMFTDKGVYPELNWFFLIGLLAPVPVWLLSKQFPNQRWIKLINMPIILGATGYMPPARAVNYLTWLTVGIFFNFYVFRKYKGWWARHNYILSAALDAGVAFTAVLLYFILQSKDIMGPNWWGLQADDHCPLATCPTAPGIVAKGCPVL</sequence>
<name>A0A6P5RL53_PRUAV</name>
<dbReference type="InterPro" id="IPR004813">
    <property type="entry name" value="OPT"/>
</dbReference>
<feature type="transmembrane region" description="Helical" evidence="9">
    <location>
        <begin position="155"/>
        <end position="176"/>
    </location>
</feature>
<keyword evidence="3" id="KW-0813">Transport</keyword>
<dbReference type="PANTHER" id="PTHR22601">
    <property type="entry name" value="ISP4 LIKE PROTEIN"/>
    <property type="match status" value="1"/>
</dbReference>
<evidence type="ECO:0000256" key="1">
    <source>
        <dbReference type="ARBA" id="ARBA00004141"/>
    </source>
</evidence>
<dbReference type="AlphaFoldDB" id="A0A6P5RL53"/>
<gene>
    <name evidence="11" type="primary">LOC110747982</name>
</gene>
<feature type="transmembrane region" description="Helical" evidence="9">
    <location>
        <begin position="78"/>
        <end position="96"/>
    </location>
</feature>
<dbReference type="KEGG" id="pavi:110747982"/>
<dbReference type="GO" id="GO:0035673">
    <property type="term" value="F:oligopeptide transmembrane transporter activity"/>
    <property type="evidence" value="ECO:0007669"/>
    <property type="project" value="InterPro"/>
</dbReference>
<reference evidence="11" key="1">
    <citation type="submission" date="2025-08" db="UniProtKB">
        <authorList>
            <consortium name="RefSeq"/>
        </authorList>
    </citation>
    <scope>IDENTIFICATION</scope>
</reference>
<dbReference type="InterPro" id="IPR004648">
    <property type="entry name" value="Oligpept_transpt"/>
</dbReference>
<evidence type="ECO:0000256" key="5">
    <source>
        <dbReference type="ARBA" id="ARBA00022856"/>
    </source>
</evidence>